<dbReference type="AlphaFoldDB" id="A0A223RV95"/>
<feature type="region of interest" description="Disordered" evidence="5">
    <location>
        <begin position="1"/>
        <end position="30"/>
    </location>
</feature>
<evidence type="ECO:0000256" key="1">
    <source>
        <dbReference type="ARBA" id="ARBA00001933"/>
    </source>
</evidence>
<evidence type="ECO:0000313" key="7">
    <source>
        <dbReference type="EMBL" id="ASU79798.1"/>
    </source>
</evidence>
<dbReference type="PANTHER" id="PTHR42832">
    <property type="entry name" value="AMINO ACID AMINOTRANSFERASE"/>
    <property type="match status" value="1"/>
</dbReference>
<dbReference type="CDD" id="cd00609">
    <property type="entry name" value="AAT_like"/>
    <property type="match status" value="1"/>
</dbReference>
<evidence type="ECO:0000313" key="8">
    <source>
        <dbReference type="Proteomes" id="UP000215043"/>
    </source>
</evidence>
<dbReference type="InterPro" id="IPR004839">
    <property type="entry name" value="Aminotransferase_I/II_large"/>
</dbReference>
<dbReference type="KEGG" id="aey:CDG81_17745"/>
<name>A0A223RV95_9ACTN</name>
<dbReference type="InterPro" id="IPR004838">
    <property type="entry name" value="NHTrfase_class1_PyrdxlP-BS"/>
</dbReference>
<dbReference type="GO" id="GO:0030170">
    <property type="term" value="F:pyridoxal phosphate binding"/>
    <property type="evidence" value="ECO:0007669"/>
    <property type="project" value="InterPro"/>
</dbReference>
<dbReference type="OrthoDB" id="9813612at2"/>
<dbReference type="InterPro" id="IPR015424">
    <property type="entry name" value="PyrdxlP-dep_Trfase"/>
</dbReference>
<dbReference type="Pfam" id="PF00155">
    <property type="entry name" value="Aminotran_1_2"/>
    <property type="match status" value="1"/>
</dbReference>
<feature type="region of interest" description="Disordered" evidence="5">
    <location>
        <begin position="51"/>
        <end position="80"/>
    </location>
</feature>
<dbReference type="RefSeq" id="WP_084134331.1">
    <property type="nucleotide sequence ID" value="NZ_CP022752.1"/>
</dbReference>
<evidence type="ECO:0000256" key="5">
    <source>
        <dbReference type="SAM" id="MobiDB-lite"/>
    </source>
</evidence>
<dbReference type="PANTHER" id="PTHR42832:SF3">
    <property type="entry name" value="L-GLUTAMINE--4-(METHYLSULFANYL)-2-OXOBUTANOATE AMINOTRANSFERASE"/>
    <property type="match status" value="1"/>
</dbReference>
<reference evidence="7 8" key="1">
    <citation type="submission" date="2017-08" db="EMBL/GenBank/DDBJ databases">
        <title>The complete genome sequence of moderately halophilic actinomycete Actinopolyspora erythraea YIM 90600, the producer of novel erythromycin, novel actinopolysporins A-C and tubercidin.</title>
        <authorList>
            <person name="Yin M."/>
            <person name="Tang S."/>
        </authorList>
    </citation>
    <scope>NUCLEOTIDE SEQUENCE [LARGE SCALE GENOMIC DNA]</scope>
    <source>
        <strain evidence="7 8">YIM 90600</strain>
    </source>
</reference>
<dbReference type="InterPro" id="IPR015422">
    <property type="entry name" value="PyrdxlP-dep_Trfase_small"/>
</dbReference>
<dbReference type="EC" id="2.6.1.-" evidence="4"/>
<feature type="domain" description="Aminotransferase class I/classII large" evidence="6">
    <location>
        <begin position="47"/>
        <end position="379"/>
    </location>
</feature>
<dbReference type="GO" id="GO:0008483">
    <property type="term" value="F:transaminase activity"/>
    <property type="evidence" value="ECO:0007669"/>
    <property type="project" value="UniProtKB-KW"/>
</dbReference>
<accession>A0A223RV95</accession>
<keyword evidence="3 4" id="KW-0808">Transferase</keyword>
<comment type="similarity">
    <text evidence="4">Belongs to the class-I pyridoxal-phosphate-dependent aminotransferase family.</text>
</comment>
<evidence type="ECO:0000256" key="2">
    <source>
        <dbReference type="ARBA" id="ARBA00022576"/>
    </source>
</evidence>
<evidence type="ECO:0000259" key="6">
    <source>
        <dbReference type="Pfam" id="PF00155"/>
    </source>
</evidence>
<dbReference type="PROSITE" id="PS00105">
    <property type="entry name" value="AA_TRANSFER_CLASS_1"/>
    <property type="match status" value="1"/>
</dbReference>
<dbReference type="NCBIfam" id="TIGR03539">
    <property type="entry name" value="DapC_actino"/>
    <property type="match status" value="1"/>
</dbReference>
<protein>
    <recommendedName>
        <fullName evidence="4">Aminotransferase</fullName>
        <ecNumber evidence="4">2.6.1.-</ecNumber>
    </recommendedName>
</protein>
<dbReference type="InterPro" id="IPR019880">
    <property type="entry name" value="OxyQ"/>
</dbReference>
<gene>
    <name evidence="7" type="ORF">CDG81_17745</name>
</gene>
<dbReference type="Gene3D" id="3.90.1150.10">
    <property type="entry name" value="Aspartate Aminotransferase, domain 1"/>
    <property type="match status" value="1"/>
</dbReference>
<evidence type="ECO:0000256" key="3">
    <source>
        <dbReference type="ARBA" id="ARBA00022679"/>
    </source>
</evidence>
<dbReference type="SUPFAM" id="SSF53383">
    <property type="entry name" value="PLP-dependent transferases"/>
    <property type="match status" value="1"/>
</dbReference>
<proteinExistence type="inferred from homology"/>
<organism evidence="7 8">
    <name type="scientific">Actinopolyspora erythraea</name>
    <dbReference type="NCBI Taxonomy" id="414996"/>
    <lineage>
        <taxon>Bacteria</taxon>
        <taxon>Bacillati</taxon>
        <taxon>Actinomycetota</taxon>
        <taxon>Actinomycetes</taxon>
        <taxon>Actinopolysporales</taxon>
        <taxon>Actinopolysporaceae</taxon>
        <taxon>Actinopolyspora</taxon>
    </lineage>
</organism>
<dbReference type="Proteomes" id="UP000215043">
    <property type="component" value="Chromosome"/>
</dbReference>
<dbReference type="InterPro" id="IPR015421">
    <property type="entry name" value="PyrdxlP-dep_Trfase_major"/>
</dbReference>
<dbReference type="EMBL" id="CP022752">
    <property type="protein sequence ID" value="ASU79798.1"/>
    <property type="molecule type" value="Genomic_DNA"/>
</dbReference>
<dbReference type="InterPro" id="IPR050881">
    <property type="entry name" value="LL-DAP_aminotransferase"/>
</dbReference>
<keyword evidence="2 4" id="KW-0032">Aminotransferase</keyword>
<evidence type="ECO:0000256" key="4">
    <source>
        <dbReference type="RuleBase" id="RU000481"/>
    </source>
</evidence>
<comment type="cofactor">
    <cofactor evidence="1 4">
        <name>pyridoxal 5'-phosphate</name>
        <dbReference type="ChEBI" id="CHEBI:597326"/>
    </cofactor>
</comment>
<sequence length="381" mass="40188">MSVDGTSGGVAVTGQRPSEPRGPRLPEFPWDSLASAGELARSHPDGVVNLSVGTPVDPVPPPLRDALAAGSDSPGYPATHGTPELRSAAVEALRRRHGVTGLDPEAVLPTIGSKEFVAWLPTLLGVRPGDVVAIPELAYPTYEVGARLAGAEIARLAPGEAPPAGTALVWLNSPSNPTGRVDGAATLAESVRAAREVGAVVASDECYLDLGWRTEPVSVLDPRVAGERPDGVLAVHSLSKTSNFAGYRAGFVTGDPRLVANLLEVRKHAGMIMPRPVQEAMTVALGDDEHVREQYGRYRARRERLWGALETAGFRIDYSEAGLYLWASGGADAWSTVDWLARRGILAAPGTFYGPAGQQHVRVALTASDERVEAAARRLTG</sequence>
<dbReference type="Gene3D" id="3.40.640.10">
    <property type="entry name" value="Type I PLP-dependent aspartate aminotransferase-like (Major domain)"/>
    <property type="match status" value="1"/>
</dbReference>